<evidence type="ECO:0000313" key="1">
    <source>
        <dbReference type="EMBL" id="JAD40030.1"/>
    </source>
</evidence>
<organism evidence="1">
    <name type="scientific">Arundo donax</name>
    <name type="common">Giant reed</name>
    <name type="synonym">Donax arundinaceus</name>
    <dbReference type="NCBI Taxonomy" id="35708"/>
    <lineage>
        <taxon>Eukaryota</taxon>
        <taxon>Viridiplantae</taxon>
        <taxon>Streptophyta</taxon>
        <taxon>Embryophyta</taxon>
        <taxon>Tracheophyta</taxon>
        <taxon>Spermatophyta</taxon>
        <taxon>Magnoliopsida</taxon>
        <taxon>Liliopsida</taxon>
        <taxon>Poales</taxon>
        <taxon>Poaceae</taxon>
        <taxon>PACMAD clade</taxon>
        <taxon>Arundinoideae</taxon>
        <taxon>Arundineae</taxon>
        <taxon>Arundo</taxon>
    </lineage>
</organism>
<name>A0A0A8ZTC3_ARUDO</name>
<reference evidence="1" key="2">
    <citation type="journal article" date="2015" name="Data Brief">
        <title>Shoot transcriptome of the giant reed, Arundo donax.</title>
        <authorList>
            <person name="Barrero R.A."/>
            <person name="Guerrero F.D."/>
            <person name="Moolhuijzen P."/>
            <person name="Goolsby J.A."/>
            <person name="Tidwell J."/>
            <person name="Bellgard S.E."/>
            <person name="Bellgard M.I."/>
        </authorList>
    </citation>
    <scope>NUCLEOTIDE SEQUENCE</scope>
    <source>
        <tissue evidence="1">Shoot tissue taken approximately 20 cm above the soil surface</tissue>
    </source>
</reference>
<proteinExistence type="predicted"/>
<sequence>MDPGCRPLPPLAVTAAKRRRTAAMRFWAEKPVAARLGWRSQWRW</sequence>
<protein>
    <submittedName>
        <fullName evidence="1">Uncharacterized protein</fullName>
    </submittedName>
</protein>
<accession>A0A0A8ZTC3</accession>
<dbReference type="EMBL" id="GBRH01257865">
    <property type="protein sequence ID" value="JAD40030.1"/>
    <property type="molecule type" value="Transcribed_RNA"/>
</dbReference>
<dbReference type="AlphaFoldDB" id="A0A0A8ZTC3"/>
<reference evidence="1" key="1">
    <citation type="submission" date="2014-09" db="EMBL/GenBank/DDBJ databases">
        <authorList>
            <person name="Magalhaes I.L.F."/>
            <person name="Oliveira U."/>
            <person name="Santos F.R."/>
            <person name="Vidigal T.H.D.A."/>
            <person name="Brescovit A.D."/>
            <person name="Santos A.J."/>
        </authorList>
    </citation>
    <scope>NUCLEOTIDE SEQUENCE</scope>
    <source>
        <tissue evidence="1">Shoot tissue taken approximately 20 cm above the soil surface</tissue>
    </source>
</reference>